<name>A0A1E5T9U4_9FLAO</name>
<evidence type="ECO:0000313" key="1">
    <source>
        <dbReference type="EMBL" id="OEK08087.1"/>
    </source>
</evidence>
<protein>
    <submittedName>
        <fullName evidence="1">Uncharacterized protein</fullName>
    </submittedName>
</protein>
<keyword evidence="2" id="KW-1185">Reference proteome</keyword>
<reference evidence="1 2" key="1">
    <citation type="submission" date="2016-05" db="EMBL/GenBank/DDBJ databases">
        <title>Draft Genome Sequence of Algibacter sp. Strain SK-16 Isolated from the Surface Water of Aburatsubo Inlet.</title>
        <authorList>
            <person name="Wong S.-K."/>
            <person name="Yoshizawa S."/>
            <person name="Nakajima Y."/>
            <person name="Ogura Y."/>
            <person name="Tetsuya H."/>
            <person name="Hamasaki K."/>
        </authorList>
    </citation>
    <scope>NUCLEOTIDE SEQUENCE [LARGE SCALE GENOMIC DNA]</scope>
    <source>
        <strain evidence="1 2">SK-16</strain>
    </source>
</reference>
<dbReference type="EMBL" id="MDJD01000041">
    <property type="protein sequence ID" value="OEK08087.1"/>
    <property type="molecule type" value="Genomic_DNA"/>
</dbReference>
<evidence type="ECO:0000313" key="2">
    <source>
        <dbReference type="Proteomes" id="UP000095713"/>
    </source>
</evidence>
<gene>
    <name evidence="1" type="ORF">A8C32_14725</name>
</gene>
<dbReference type="Proteomes" id="UP000095713">
    <property type="component" value="Unassembled WGS sequence"/>
</dbReference>
<sequence>MQELNKELGRILDQFKDENIDLQIAIEKFNCLFSKFKEQTDSNEYLINSLEFEFSKILKKLSHIKGVNSRLENRKETNVELRRELGLI</sequence>
<dbReference type="RefSeq" id="WP_069830204.1">
    <property type="nucleotide sequence ID" value="NZ_MDJD01000041.1"/>
</dbReference>
<proteinExistence type="predicted"/>
<comment type="caution">
    <text evidence="1">The sequence shown here is derived from an EMBL/GenBank/DDBJ whole genome shotgun (WGS) entry which is preliminary data.</text>
</comment>
<accession>A0A1E5T9U4</accession>
<organism evidence="1 2">
    <name type="scientific">Flavivirga aquatica</name>
    <dbReference type="NCBI Taxonomy" id="1849968"/>
    <lineage>
        <taxon>Bacteria</taxon>
        <taxon>Pseudomonadati</taxon>
        <taxon>Bacteroidota</taxon>
        <taxon>Flavobacteriia</taxon>
        <taxon>Flavobacteriales</taxon>
        <taxon>Flavobacteriaceae</taxon>
        <taxon>Flavivirga</taxon>
    </lineage>
</organism>
<dbReference type="AlphaFoldDB" id="A0A1E5T9U4"/>